<comment type="caution">
    <text evidence="1">The sequence shown here is derived from an EMBL/GenBank/DDBJ whole genome shotgun (WGS) entry which is preliminary data.</text>
</comment>
<organism evidence="1 2">
    <name type="scientific">Clostridium facile</name>
    <dbReference type="NCBI Taxonomy" id="2763035"/>
    <lineage>
        <taxon>Bacteria</taxon>
        <taxon>Bacillati</taxon>
        <taxon>Bacillota</taxon>
        <taxon>Clostridia</taxon>
        <taxon>Eubacteriales</taxon>
        <taxon>Clostridiaceae</taxon>
        <taxon>Clostridium</taxon>
    </lineage>
</organism>
<proteinExistence type="predicted"/>
<reference evidence="1 2" key="1">
    <citation type="submission" date="2020-08" db="EMBL/GenBank/DDBJ databases">
        <title>Genome public.</title>
        <authorList>
            <person name="Liu C."/>
            <person name="Sun Q."/>
        </authorList>
    </citation>
    <scope>NUCLEOTIDE SEQUENCE [LARGE SCALE GENOMIC DNA]</scope>
    <source>
        <strain evidence="1 2">NSJ-27</strain>
    </source>
</reference>
<dbReference type="RefSeq" id="WP_069988545.1">
    <property type="nucleotide sequence ID" value="NZ_JACOQK010000001.1"/>
</dbReference>
<evidence type="ECO:0000313" key="2">
    <source>
        <dbReference type="Proteomes" id="UP000649151"/>
    </source>
</evidence>
<dbReference type="Proteomes" id="UP000649151">
    <property type="component" value="Unassembled WGS sequence"/>
</dbReference>
<accession>A0ABR7IP65</accession>
<dbReference type="EMBL" id="JACOQK010000001">
    <property type="protein sequence ID" value="MBC5786922.1"/>
    <property type="molecule type" value="Genomic_DNA"/>
</dbReference>
<protein>
    <submittedName>
        <fullName evidence="1">Uncharacterized protein</fullName>
    </submittedName>
</protein>
<gene>
    <name evidence="1" type="ORF">H8Z77_02645</name>
</gene>
<evidence type="ECO:0000313" key="1">
    <source>
        <dbReference type="EMBL" id="MBC5786922.1"/>
    </source>
</evidence>
<keyword evidence="2" id="KW-1185">Reference proteome</keyword>
<sequence>MNVIAIANHSHTSPSQVMGIDDPYTAYCFDETCLYISQRMERGDRPRYLVQCNGFREFYDRIQGR</sequence>
<name>A0ABR7IP65_9CLOT</name>